<dbReference type="GO" id="GO:0015074">
    <property type="term" value="P:DNA integration"/>
    <property type="evidence" value="ECO:0007669"/>
    <property type="project" value="InterPro"/>
</dbReference>
<evidence type="ECO:0000259" key="4">
    <source>
        <dbReference type="PROSITE" id="PS51900"/>
    </source>
</evidence>
<reference evidence="5 6" key="1">
    <citation type="submission" date="2017-09" db="EMBL/GenBank/DDBJ databases">
        <title>Depth-based differentiation of microbial function through sediment-hosted aquifers and enrichment of novel symbionts in the deep terrestrial subsurface.</title>
        <authorList>
            <person name="Probst A.J."/>
            <person name="Ladd B."/>
            <person name="Jarett J.K."/>
            <person name="Geller-Mcgrath D.E."/>
            <person name="Sieber C.M."/>
            <person name="Emerson J.B."/>
            <person name="Anantharaman K."/>
            <person name="Thomas B.C."/>
            <person name="Malmstrom R."/>
            <person name="Stieglmeier M."/>
            <person name="Klingl A."/>
            <person name="Woyke T."/>
            <person name="Ryan C.M."/>
            <person name="Banfield J.F."/>
        </authorList>
    </citation>
    <scope>NUCLEOTIDE SEQUENCE [LARGE SCALE GENOMIC DNA]</scope>
    <source>
        <strain evidence="5">CG22_combo_CG10-13_8_21_14_all_38_20</strain>
    </source>
</reference>
<name>A0A2H0BUH5_9BACT</name>
<keyword evidence="3" id="KW-0812">Transmembrane</keyword>
<dbReference type="InterPro" id="IPR004107">
    <property type="entry name" value="Integrase_SAM-like_N"/>
</dbReference>
<dbReference type="InterPro" id="IPR044068">
    <property type="entry name" value="CB"/>
</dbReference>
<sequence>MNLLNKYRNHLREQNVSKTTIRNYVSDIRQYYNFLLDSEGLTPTAVDDNIVDYLNPSSHRSYEHYLKQGDLSPSTIRRRQVALANFTNFILHFKGAEVINDTPNTSGQVQLLGSGFAGLLLAGLILILLVGVAIGINQGRSMLAYELKAEISTLGQVAGTTNP</sequence>
<feature type="transmembrane region" description="Helical" evidence="3">
    <location>
        <begin position="116"/>
        <end position="136"/>
    </location>
</feature>
<keyword evidence="3" id="KW-0472">Membrane</keyword>
<dbReference type="GO" id="GO:0003677">
    <property type="term" value="F:DNA binding"/>
    <property type="evidence" value="ECO:0007669"/>
    <property type="project" value="UniProtKB-UniRule"/>
</dbReference>
<dbReference type="Proteomes" id="UP000231246">
    <property type="component" value="Unassembled WGS sequence"/>
</dbReference>
<evidence type="ECO:0000256" key="2">
    <source>
        <dbReference type="PROSITE-ProRule" id="PRU01248"/>
    </source>
</evidence>
<dbReference type="Gene3D" id="1.10.150.130">
    <property type="match status" value="1"/>
</dbReference>
<organism evidence="5 6">
    <name type="scientific">Candidatus Roizmanbacteria bacterium CG22_combo_CG10-13_8_21_14_all_38_20</name>
    <dbReference type="NCBI Taxonomy" id="1974862"/>
    <lineage>
        <taxon>Bacteria</taxon>
        <taxon>Candidatus Roizmaniibacteriota</taxon>
    </lineage>
</organism>
<gene>
    <name evidence="5" type="ORF">COW99_04565</name>
</gene>
<dbReference type="SUPFAM" id="SSF47823">
    <property type="entry name" value="lambda integrase-like, N-terminal domain"/>
    <property type="match status" value="1"/>
</dbReference>
<keyword evidence="1 2" id="KW-0238">DNA-binding</keyword>
<proteinExistence type="predicted"/>
<dbReference type="AlphaFoldDB" id="A0A2H0BUH5"/>
<dbReference type="Pfam" id="PF02899">
    <property type="entry name" value="Phage_int_SAM_1"/>
    <property type="match status" value="1"/>
</dbReference>
<dbReference type="PROSITE" id="PS51900">
    <property type="entry name" value="CB"/>
    <property type="match status" value="1"/>
</dbReference>
<dbReference type="EMBL" id="PCTA01000029">
    <property type="protein sequence ID" value="PIP61335.1"/>
    <property type="molecule type" value="Genomic_DNA"/>
</dbReference>
<comment type="caution">
    <text evidence="5">The sequence shown here is derived from an EMBL/GenBank/DDBJ whole genome shotgun (WGS) entry which is preliminary data.</text>
</comment>
<feature type="domain" description="Core-binding (CB)" evidence="4">
    <location>
        <begin position="1"/>
        <end position="91"/>
    </location>
</feature>
<evidence type="ECO:0000256" key="1">
    <source>
        <dbReference type="ARBA" id="ARBA00023125"/>
    </source>
</evidence>
<evidence type="ECO:0000256" key="3">
    <source>
        <dbReference type="SAM" id="Phobius"/>
    </source>
</evidence>
<accession>A0A2H0BUH5</accession>
<evidence type="ECO:0000313" key="6">
    <source>
        <dbReference type="Proteomes" id="UP000231246"/>
    </source>
</evidence>
<evidence type="ECO:0000313" key="5">
    <source>
        <dbReference type="EMBL" id="PIP61335.1"/>
    </source>
</evidence>
<protein>
    <recommendedName>
        <fullName evidence="4">Core-binding (CB) domain-containing protein</fullName>
    </recommendedName>
</protein>
<keyword evidence="3" id="KW-1133">Transmembrane helix</keyword>
<dbReference type="InterPro" id="IPR010998">
    <property type="entry name" value="Integrase_recombinase_N"/>
</dbReference>